<evidence type="ECO:0000313" key="2">
    <source>
        <dbReference type="EMBL" id="OEO30960.1"/>
    </source>
</evidence>
<dbReference type="SUPFAM" id="SSF69618">
    <property type="entry name" value="HemD-like"/>
    <property type="match status" value="1"/>
</dbReference>
<protein>
    <recommendedName>
        <fullName evidence="1">Tetrapyrrole biosynthesis uroporphyrinogen III synthase domain-containing protein</fullName>
    </recommendedName>
</protein>
<dbReference type="InterPro" id="IPR036108">
    <property type="entry name" value="4pyrrol_syn_uPrphyn_synt_sf"/>
</dbReference>
<dbReference type="OrthoDB" id="7163809at2"/>
<dbReference type="Proteomes" id="UP000095463">
    <property type="component" value="Unassembled WGS sequence"/>
</dbReference>
<name>A0A1E5XQU1_9HYPH</name>
<sequence length="242" mass="25704">MKMLVTRPDPDASDTAARLGALGIEGVPCPLLVHQTLDVSLPDPKGFAGLVLTSANALRALDERGVLARYRALPVYAVGNRTAALARDMGFATVTSADGAFADLVELLAHAPLAGPIFYPAARDMSAYLGKSLAPFGRMVITAEIYAMNPVTELPDGLAERLGAGEIEAALFYSKRTAQTFVRLVERGLERPARARFGVLCLSEAVAAPLLDAHFVRVGLCDHPSEEAMMGLALSFARDQNP</sequence>
<dbReference type="AlphaFoldDB" id="A0A1E5XQU1"/>
<evidence type="ECO:0000313" key="3">
    <source>
        <dbReference type="Proteomes" id="UP000095463"/>
    </source>
</evidence>
<reference evidence="2 3" key="1">
    <citation type="journal article" date="2015" name="Genome Announc.">
        <title>Genome Assemblies of Three Soil-Associated Devosia species: D. insulae, D. limi, and D. soli.</title>
        <authorList>
            <person name="Hassan Y.I."/>
            <person name="Lepp D."/>
            <person name="Zhou T."/>
        </authorList>
    </citation>
    <scope>NUCLEOTIDE SEQUENCE [LARGE SCALE GENOMIC DNA]</scope>
    <source>
        <strain evidence="2 3">DS-56</strain>
    </source>
</reference>
<proteinExistence type="predicted"/>
<dbReference type="Gene3D" id="3.40.50.10090">
    <property type="match status" value="2"/>
</dbReference>
<dbReference type="Pfam" id="PF02602">
    <property type="entry name" value="HEM4"/>
    <property type="match status" value="1"/>
</dbReference>
<dbReference type="CDD" id="cd06578">
    <property type="entry name" value="HemD"/>
    <property type="match status" value="1"/>
</dbReference>
<evidence type="ECO:0000259" key="1">
    <source>
        <dbReference type="Pfam" id="PF02602"/>
    </source>
</evidence>
<organism evidence="2 3">
    <name type="scientific">Devosia insulae DS-56</name>
    <dbReference type="NCBI Taxonomy" id="1116389"/>
    <lineage>
        <taxon>Bacteria</taxon>
        <taxon>Pseudomonadati</taxon>
        <taxon>Pseudomonadota</taxon>
        <taxon>Alphaproteobacteria</taxon>
        <taxon>Hyphomicrobiales</taxon>
        <taxon>Devosiaceae</taxon>
        <taxon>Devosia</taxon>
    </lineage>
</organism>
<dbReference type="GO" id="GO:0004852">
    <property type="term" value="F:uroporphyrinogen-III synthase activity"/>
    <property type="evidence" value="ECO:0007669"/>
    <property type="project" value="InterPro"/>
</dbReference>
<accession>A0A1E5XQU1</accession>
<dbReference type="GO" id="GO:0033014">
    <property type="term" value="P:tetrapyrrole biosynthetic process"/>
    <property type="evidence" value="ECO:0007669"/>
    <property type="project" value="InterPro"/>
</dbReference>
<dbReference type="InterPro" id="IPR003754">
    <property type="entry name" value="4pyrrol_synth_uPrphyn_synth"/>
</dbReference>
<keyword evidence="3" id="KW-1185">Reference proteome</keyword>
<comment type="caution">
    <text evidence="2">The sequence shown here is derived from an EMBL/GenBank/DDBJ whole genome shotgun (WGS) entry which is preliminary data.</text>
</comment>
<dbReference type="EMBL" id="LAJE02000176">
    <property type="protein sequence ID" value="OEO30960.1"/>
    <property type="molecule type" value="Genomic_DNA"/>
</dbReference>
<feature type="domain" description="Tetrapyrrole biosynthesis uroporphyrinogen III synthase" evidence="1">
    <location>
        <begin position="14"/>
        <end position="230"/>
    </location>
</feature>
<gene>
    <name evidence="2" type="ORF">VW23_018745</name>
</gene>